<dbReference type="EMBL" id="BMXR01000007">
    <property type="protein sequence ID" value="GGX59449.1"/>
    <property type="molecule type" value="Genomic_DNA"/>
</dbReference>
<dbReference type="Pfam" id="PF03372">
    <property type="entry name" value="Exo_endo_phos"/>
    <property type="match status" value="1"/>
</dbReference>
<evidence type="ECO:0000313" key="2">
    <source>
        <dbReference type="EMBL" id="GGX59449.1"/>
    </source>
</evidence>
<dbReference type="RefSeq" id="WP_229805370.1">
    <property type="nucleotide sequence ID" value="NZ_BMXR01000007.1"/>
</dbReference>
<evidence type="ECO:0000313" key="3">
    <source>
        <dbReference type="Proteomes" id="UP000626148"/>
    </source>
</evidence>
<sequence length="348" mass="38436">MTRPLRIVTFNVALFREEPMALVRELEGVGSAQLRAVVEVIRRLDADVLVLNELDYDDEHRALRLLNEVWLGRVMTPYPYAFTAPVNTGVPSGRDLVKDESLAVGRSSPLGFGAFPGQYGMAVLSRVPIDVEACRTFRQFLWRDMPGADLPRWPDGSAFYDADDLAVLPVSSKSHWDLVLRGEDRPFHLLVSHPTPPAFDGPERRNVCRNGDEIRFWVDYIGGAEYPVDDAGRRGGLSPDAAFVVAGDLNASPIAGDSRPGAIQALLGHARVQAVRPISPGAVGVRPDVADADQHTADWGMRSDYLLPSRHWRVGDTGVFWPVPEDPFAEVVARASDHRAVWLDCDRI</sequence>
<dbReference type="GO" id="GO:0004519">
    <property type="term" value="F:endonuclease activity"/>
    <property type="evidence" value="ECO:0007669"/>
    <property type="project" value="UniProtKB-KW"/>
</dbReference>
<reference evidence="2" key="1">
    <citation type="journal article" date="2014" name="Int. J. Syst. Evol. Microbiol.">
        <title>Complete genome sequence of Corynebacterium casei LMG S-19264T (=DSM 44701T), isolated from a smear-ripened cheese.</title>
        <authorList>
            <consortium name="US DOE Joint Genome Institute (JGI-PGF)"/>
            <person name="Walter F."/>
            <person name="Albersmeier A."/>
            <person name="Kalinowski J."/>
            <person name="Ruckert C."/>
        </authorList>
    </citation>
    <scope>NUCLEOTIDE SEQUENCE</scope>
    <source>
        <strain evidence="2">KCTC 22169</strain>
    </source>
</reference>
<gene>
    <name evidence="2" type="ORF">GCM10007392_29210</name>
</gene>
<dbReference type="Gene3D" id="3.60.10.10">
    <property type="entry name" value="Endonuclease/exonuclease/phosphatase"/>
    <property type="match status" value="1"/>
</dbReference>
<organism evidence="2 3">
    <name type="scientific">Saccharospirillum salsuginis</name>
    <dbReference type="NCBI Taxonomy" id="418750"/>
    <lineage>
        <taxon>Bacteria</taxon>
        <taxon>Pseudomonadati</taxon>
        <taxon>Pseudomonadota</taxon>
        <taxon>Gammaproteobacteria</taxon>
        <taxon>Oceanospirillales</taxon>
        <taxon>Saccharospirillaceae</taxon>
        <taxon>Saccharospirillum</taxon>
    </lineage>
</organism>
<evidence type="ECO:0000259" key="1">
    <source>
        <dbReference type="Pfam" id="PF03372"/>
    </source>
</evidence>
<dbReference type="SUPFAM" id="SSF56219">
    <property type="entry name" value="DNase I-like"/>
    <property type="match status" value="1"/>
</dbReference>
<reference evidence="2" key="2">
    <citation type="submission" date="2020-09" db="EMBL/GenBank/DDBJ databases">
        <authorList>
            <person name="Sun Q."/>
            <person name="Kim S."/>
        </authorList>
    </citation>
    <scope>NUCLEOTIDE SEQUENCE</scope>
    <source>
        <strain evidence="2">KCTC 22169</strain>
    </source>
</reference>
<proteinExistence type="predicted"/>
<keyword evidence="2" id="KW-0540">Nuclease</keyword>
<dbReference type="AlphaFoldDB" id="A0A918KG05"/>
<protein>
    <submittedName>
        <fullName evidence="2">Endonuclease</fullName>
    </submittedName>
</protein>
<accession>A0A918KG05</accession>
<name>A0A918KG05_9GAMM</name>
<dbReference type="Proteomes" id="UP000626148">
    <property type="component" value="Unassembled WGS sequence"/>
</dbReference>
<feature type="domain" description="Endonuclease/exonuclease/phosphatase" evidence="1">
    <location>
        <begin position="9"/>
        <end position="338"/>
    </location>
</feature>
<dbReference type="InterPro" id="IPR036691">
    <property type="entry name" value="Endo/exonu/phosph_ase_sf"/>
</dbReference>
<keyword evidence="2" id="KW-0255">Endonuclease</keyword>
<dbReference type="InterPro" id="IPR005135">
    <property type="entry name" value="Endo/exonuclease/phosphatase"/>
</dbReference>
<keyword evidence="2" id="KW-0378">Hydrolase</keyword>
<comment type="caution">
    <text evidence="2">The sequence shown here is derived from an EMBL/GenBank/DDBJ whole genome shotgun (WGS) entry which is preliminary data.</text>
</comment>
<keyword evidence="3" id="KW-1185">Reference proteome</keyword>